<evidence type="ECO:0000259" key="4">
    <source>
        <dbReference type="PROSITE" id="PS50995"/>
    </source>
</evidence>
<dbReference type="Gene3D" id="1.10.10.10">
    <property type="entry name" value="Winged helix-like DNA-binding domain superfamily/Winged helix DNA-binding domain"/>
    <property type="match status" value="1"/>
</dbReference>
<dbReference type="AlphaFoldDB" id="A0A8I2C022"/>
<protein>
    <submittedName>
        <fullName evidence="5">MarR family transcriptional regulator for hemolysin</fullName>
    </submittedName>
</protein>
<dbReference type="Proteomes" id="UP000673383">
    <property type="component" value="Unassembled WGS sequence"/>
</dbReference>
<dbReference type="InterPro" id="IPR039422">
    <property type="entry name" value="MarR/SlyA-like"/>
</dbReference>
<keyword evidence="2" id="KW-0238">DNA-binding</keyword>
<comment type="caution">
    <text evidence="5">The sequence shown here is derived from an EMBL/GenBank/DDBJ whole genome shotgun (WGS) entry which is preliminary data.</text>
</comment>
<keyword evidence="3" id="KW-0804">Transcription</keyword>
<dbReference type="PANTHER" id="PTHR33164:SF64">
    <property type="entry name" value="TRANSCRIPTIONAL REGULATOR SLYA"/>
    <property type="match status" value="1"/>
</dbReference>
<dbReference type="InterPro" id="IPR036390">
    <property type="entry name" value="WH_DNA-bd_sf"/>
</dbReference>
<dbReference type="GO" id="GO:0003700">
    <property type="term" value="F:DNA-binding transcription factor activity"/>
    <property type="evidence" value="ECO:0007669"/>
    <property type="project" value="InterPro"/>
</dbReference>
<dbReference type="SUPFAM" id="SSF46785">
    <property type="entry name" value="Winged helix' DNA-binding domain"/>
    <property type="match status" value="1"/>
</dbReference>
<evidence type="ECO:0000256" key="3">
    <source>
        <dbReference type="ARBA" id="ARBA00023163"/>
    </source>
</evidence>
<dbReference type="PANTHER" id="PTHR33164">
    <property type="entry name" value="TRANSCRIPTIONAL REGULATOR, MARR FAMILY"/>
    <property type="match status" value="1"/>
</dbReference>
<accession>A0A8I2C022</accession>
<evidence type="ECO:0000313" key="5">
    <source>
        <dbReference type="EMBL" id="MBP1293360.1"/>
    </source>
</evidence>
<name>A0A8I2C022_BRAEL</name>
<evidence type="ECO:0000313" key="6">
    <source>
        <dbReference type="Proteomes" id="UP000673383"/>
    </source>
</evidence>
<dbReference type="EMBL" id="JAFICZ010000001">
    <property type="protein sequence ID" value="MBP1293360.1"/>
    <property type="molecule type" value="Genomic_DNA"/>
</dbReference>
<feature type="domain" description="HTH marR-type" evidence="4">
    <location>
        <begin position="9"/>
        <end position="142"/>
    </location>
</feature>
<sequence length="162" mass="17970">MPPSQSHIHAEIGRLVTRLARIWRRESDQALSDHGLSYATAIPLLVLSHQGETVRQGVLADELGIEGPSLVRLIDLLQSEGFVERREDPTDRRAKTLHLTATGEAKVEEINRVLRRVRASLLKDIGSAELAVTFETLQLIEQRASRLQGARTTPAKTVPEAK</sequence>
<evidence type="ECO:0000256" key="1">
    <source>
        <dbReference type="ARBA" id="ARBA00023015"/>
    </source>
</evidence>
<dbReference type="PROSITE" id="PS50995">
    <property type="entry name" value="HTH_MARR_2"/>
    <property type="match status" value="1"/>
</dbReference>
<dbReference type="InterPro" id="IPR000835">
    <property type="entry name" value="HTH_MarR-typ"/>
</dbReference>
<dbReference type="GO" id="GO:0003677">
    <property type="term" value="F:DNA binding"/>
    <property type="evidence" value="ECO:0007669"/>
    <property type="project" value="UniProtKB-KW"/>
</dbReference>
<keyword evidence="1" id="KW-0805">Transcription regulation</keyword>
<dbReference type="InterPro" id="IPR036388">
    <property type="entry name" value="WH-like_DNA-bd_sf"/>
</dbReference>
<proteinExistence type="predicted"/>
<dbReference type="RefSeq" id="WP_172646677.1">
    <property type="nucleotide sequence ID" value="NZ_JAFICZ010000001.1"/>
</dbReference>
<gene>
    <name evidence="5" type="ORF">JOH49_003113</name>
</gene>
<dbReference type="PRINTS" id="PR00598">
    <property type="entry name" value="HTHMARR"/>
</dbReference>
<organism evidence="5 6">
    <name type="scientific">Bradyrhizobium elkanii</name>
    <dbReference type="NCBI Taxonomy" id="29448"/>
    <lineage>
        <taxon>Bacteria</taxon>
        <taxon>Pseudomonadati</taxon>
        <taxon>Pseudomonadota</taxon>
        <taxon>Alphaproteobacteria</taxon>
        <taxon>Hyphomicrobiales</taxon>
        <taxon>Nitrobacteraceae</taxon>
        <taxon>Bradyrhizobium</taxon>
    </lineage>
</organism>
<dbReference type="Pfam" id="PF12802">
    <property type="entry name" value="MarR_2"/>
    <property type="match status" value="1"/>
</dbReference>
<dbReference type="SMART" id="SM00347">
    <property type="entry name" value="HTH_MARR"/>
    <property type="match status" value="1"/>
</dbReference>
<dbReference type="GO" id="GO:0006950">
    <property type="term" value="P:response to stress"/>
    <property type="evidence" value="ECO:0007669"/>
    <property type="project" value="TreeGrafter"/>
</dbReference>
<reference evidence="5" key="1">
    <citation type="submission" date="2021-02" db="EMBL/GenBank/DDBJ databases">
        <title>Genomic Encyclopedia of Type Strains, Phase IV (KMG-V): Genome sequencing to study the core and pangenomes of soil and plant-associated prokaryotes.</title>
        <authorList>
            <person name="Whitman W."/>
        </authorList>
    </citation>
    <scope>NUCLEOTIDE SEQUENCE</scope>
    <source>
        <strain evidence="5">USDA 406</strain>
    </source>
</reference>
<evidence type="ECO:0000256" key="2">
    <source>
        <dbReference type="ARBA" id="ARBA00023125"/>
    </source>
</evidence>